<feature type="domain" description="HTH arsR-type" evidence="4">
    <location>
        <begin position="1"/>
        <end position="92"/>
    </location>
</feature>
<dbReference type="EMBL" id="VBWP01000004">
    <property type="protein sequence ID" value="TLG74182.1"/>
    <property type="molecule type" value="Genomic_DNA"/>
</dbReference>
<dbReference type="InterPro" id="IPR051081">
    <property type="entry name" value="HTH_MetalResp_TranReg"/>
</dbReference>
<dbReference type="Pfam" id="PF01022">
    <property type="entry name" value="HTH_5"/>
    <property type="match status" value="1"/>
</dbReference>
<dbReference type="Gene3D" id="1.10.10.10">
    <property type="entry name" value="Winged helix-like DNA-binding domain superfamily/Winged helix DNA-binding domain"/>
    <property type="match status" value="1"/>
</dbReference>
<dbReference type="GO" id="GO:0003677">
    <property type="term" value="F:DNA binding"/>
    <property type="evidence" value="ECO:0007669"/>
    <property type="project" value="UniProtKB-KW"/>
</dbReference>
<dbReference type="PANTHER" id="PTHR33154">
    <property type="entry name" value="TRANSCRIPTIONAL REGULATOR, ARSR FAMILY"/>
    <property type="match status" value="1"/>
</dbReference>
<dbReference type="AlphaFoldDB" id="A0A5R8QCE8"/>
<proteinExistence type="predicted"/>
<keyword evidence="2" id="KW-0238">DNA-binding</keyword>
<evidence type="ECO:0000256" key="1">
    <source>
        <dbReference type="ARBA" id="ARBA00023015"/>
    </source>
</evidence>
<dbReference type="RefSeq" id="WP_138190734.1">
    <property type="nucleotide sequence ID" value="NZ_VBWP01000004.1"/>
</dbReference>
<evidence type="ECO:0000259" key="4">
    <source>
        <dbReference type="PROSITE" id="PS50987"/>
    </source>
</evidence>
<dbReference type="GO" id="GO:0003700">
    <property type="term" value="F:DNA-binding transcription factor activity"/>
    <property type="evidence" value="ECO:0007669"/>
    <property type="project" value="InterPro"/>
</dbReference>
<dbReference type="PROSITE" id="PS50987">
    <property type="entry name" value="HTH_ARSR_2"/>
    <property type="match status" value="1"/>
</dbReference>
<dbReference type="PANTHER" id="PTHR33154:SF18">
    <property type="entry name" value="ARSENICAL RESISTANCE OPERON REPRESSOR"/>
    <property type="match status" value="1"/>
</dbReference>
<keyword evidence="6" id="KW-1185">Reference proteome</keyword>
<dbReference type="InterPro" id="IPR001845">
    <property type="entry name" value="HTH_ArsR_DNA-bd_dom"/>
</dbReference>
<dbReference type="SUPFAM" id="SSF46785">
    <property type="entry name" value="Winged helix' DNA-binding domain"/>
    <property type="match status" value="1"/>
</dbReference>
<dbReference type="OrthoDB" id="9798835at2"/>
<evidence type="ECO:0000313" key="6">
    <source>
        <dbReference type="Proteomes" id="UP000306912"/>
    </source>
</evidence>
<evidence type="ECO:0000313" key="5">
    <source>
        <dbReference type="EMBL" id="TLG74182.1"/>
    </source>
</evidence>
<dbReference type="PRINTS" id="PR00778">
    <property type="entry name" value="HTHARSR"/>
</dbReference>
<reference evidence="5 6" key="1">
    <citation type="submission" date="2019-05" db="EMBL/GenBank/DDBJ databases">
        <title>Culicoidintestinum kansasii gen. nov., sp. nov. from the gastrointestinal tract of the biting midge, Culicoides sonorensis.</title>
        <authorList>
            <person name="Neupane S."/>
            <person name="Ghosh A."/>
            <person name="Gunther S."/>
            <person name="Martin K."/>
            <person name="Zurek L."/>
        </authorList>
    </citation>
    <scope>NUCLEOTIDE SEQUENCE [LARGE SCALE GENOMIC DNA]</scope>
    <source>
        <strain evidence="5 6">CS-1</strain>
    </source>
</reference>
<dbReference type="NCBIfam" id="NF033788">
    <property type="entry name" value="HTH_metalloreg"/>
    <property type="match status" value="1"/>
</dbReference>
<dbReference type="InParanoid" id="A0A5R8QCE8"/>
<dbReference type="InterPro" id="IPR036388">
    <property type="entry name" value="WH-like_DNA-bd_sf"/>
</dbReference>
<comment type="caution">
    <text evidence="5">The sequence shown here is derived from an EMBL/GenBank/DDBJ whole genome shotgun (WGS) entry which is preliminary data.</text>
</comment>
<accession>A0A5R8QCE8</accession>
<gene>
    <name evidence="5" type="ORF">FEZ08_05605</name>
</gene>
<organism evidence="5 6">
    <name type="scientific">Culicoidibacter larvae</name>
    <dbReference type="NCBI Taxonomy" id="2579976"/>
    <lineage>
        <taxon>Bacteria</taxon>
        <taxon>Bacillati</taxon>
        <taxon>Bacillota</taxon>
        <taxon>Culicoidibacteria</taxon>
        <taxon>Culicoidibacterales</taxon>
        <taxon>Culicoidibacteraceae</taxon>
        <taxon>Culicoidibacter</taxon>
    </lineage>
</organism>
<keyword evidence="1" id="KW-0805">Transcription regulation</keyword>
<dbReference type="SMART" id="SM00418">
    <property type="entry name" value="HTH_ARSR"/>
    <property type="match status" value="1"/>
</dbReference>
<dbReference type="InterPro" id="IPR036390">
    <property type="entry name" value="WH_DNA-bd_sf"/>
</dbReference>
<evidence type="ECO:0000256" key="2">
    <source>
        <dbReference type="ARBA" id="ARBA00023125"/>
    </source>
</evidence>
<dbReference type="InterPro" id="IPR011991">
    <property type="entry name" value="ArsR-like_HTH"/>
</dbReference>
<keyword evidence="3" id="KW-0804">Transcription</keyword>
<name>A0A5R8QCE8_9FIRM</name>
<sequence length="123" mass="14035">MELVNVMKALGEPTRLRITMLLLDKTLCGYNIEHVLDLSQTNVSRHIAKLKQAGIVAEEKSGQRCHFSISPEFRNGYAPVYQFLMEQRATDEGQYKLDEICYQSYDECGCEDPNCTCHVNKEA</sequence>
<dbReference type="CDD" id="cd00090">
    <property type="entry name" value="HTH_ARSR"/>
    <property type="match status" value="1"/>
</dbReference>
<evidence type="ECO:0000256" key="3">
    <source>
        <dbReference type="ARBA" id="ARBA00023163"/>
    </source>
</evidence>
<dbReference type="Proteomes" id="UP000306912">
    <property type="component" value="Unassembled WGS sequence"/>
</dbReference>
<protein>
    <submittedName>
        <fullName evidence="5">Winged helix-turn-helix transcriptional regulator</fullName>
    </submittedName>
</protein>